<dbReference type="EMBL" id="BPVZ01000023">
    <property type="protein sequence ID" value="GKV05346.1"/>
    <property type="molecule type" value="Genomic_DNA"/>
</dbReference>
<keyword evidence="3" id="KW-1185">Reference proteome</keyword>
<evidence type="ECO:0000256" key="1">
    <source>
        <dbReference type="SAM" id="MobiDB-lite"/>
    </source>
</evidence>
<dbReference type="GO" id="GO:0042023">
    <property type="term" value="P:DNA endoreduplication"/>
    <property type="evidence" value="ECO:0007669"/>
    <property type="project" value="InterPro"/>
</dbReference>
<accession>A0AAV5IU40</accession>
<feature type="compositionally biased region" description="Basic and acidic residues" evidence="1">
    <location>
        <begin position="31"/>
        <end position="40"/>
    </location>
</feature>
<feature type="compositionally biased region" description="Low complexity" evidence="1">
    <location>
        <begin position="69"/>
        <end position="78"/>
    </location>
</feature>
<feature type="region of interest" description="Disordered" evidence="1">
    <location>
        <begin position="1"/>
        <end position="78"/>
    </location>
</feature>
<proteinExistence type="predicted"/>
<reference evidence="2 3" key="1">
    <citation type="journal article" date="2021" name="Commun. Biol.">
        <title>The genome of Shorea leprosula (Dipterocarpaceae) highlights the ecological relevance of drought in aseasonal tropical rainforests.</title>
        <authorList>
            <person name="Ng K.K.S."/>
            <person name="Kobayashi M.J."/>
            <person name="Fawcett J.A."/>
            <person name="Hatakeyama M."/>
            <person name="Paape T."/>
            <person name="Ng C.H."/>
            <person name="Ang C.C."/>
            <person name="Tnah L.H."/>
            <person name="Lee C.T."/>
            <person name="Nishiyama T."/>
            <person name="Sese J."/>
            <person name="O'Brien M.J."/>
            <person name="Copetti D."/>
            <person name="Mohd Noor M.I."/>
            <person name="Ong R.C."/>
            <person name="Putra M."/>
            <person name="Sireger I.Z."/>
            <person name="Indrioko S."/>
            <person name="Kosugi Y."/>
            <person name="Izuno A."/>
            <person name="Isagi Y."/>
            <person name="Lee S.L."/>
            <person name="Shimizu K.K."/>
        </authorList>
    </citation>
    <scope>NUCLEOTIDE SEQUENCE [LARGE SCALE GENOMIC DNA]</scope>
    <source>
        <strain evidence="2">214</strain>
    </source>
</reference>
<dbReference type="PANTHER" id="PTHR35698:SF2">
    <property type="entry name" value="DNA-BINDING PROTEIN RHL1"/>
    <property type="match status" value="1"/>
</dbReference>
<dbReference type="PANTHER" id="PTHR35698">
    <property type="entry name" value="DNA-BINDING PROTEIN RHL1"/>
    <property type="match status" value="1"/>
</dbReference>
<sequence length="78" mass="8529">MSVKEKEVPRTGVKYQEIKSPEPDSGDDLSDETKNMKDTMEVTPTQHSMRTTGKNFKFAEVSSDDDIVGSDGDASSGE</sequence>
<evidence type="ECO:0000313" key="2">
    <source>
        <dbReference type="EMBL" id="GKV05346.1"/>
    </source>
</evidence>
<protein>
    <submittedName>
        <fullName evidence="2">Uncharacterized protein</fullName>
    </submittedName>
</protein>
<dbReference type="InterPro" id="IPR038859">
    <property type="entry name" value="RHL1"/>
</dbReference>
<name>A0AAV5IU40_9ROSI</name>
<dbReference type="AlphaFoldDB" id="A0AAV5IU40"/>
<gene>
    <name evidence="2" type="ORF">SLEP1_g17371</name>
</gene>
<dbReference type="GO" id="GO:0003677">
    <property type="term" value="F:DNA binding"/>
    <property type="evidence" value="ECO:0007669"/>
    <property type="project" value="InterPro"/>
</dbReference>
<feature type="compositionally biased region" description="Polar residues" evidence="1">
    <location>
        <begin position="42"/>
        <end position="54"/>
    </location>
</feature>
<comment type="caution">
    <text evidence="2">The sequence shown here is derived from an EMBL/GenBank/DDBJ whole genome shotgun (WGS) entry which is preliminary data.</text>
</comment>
<dbReference type="Proteomes" id="UP001054252">
    <property type="component" value="Unassembled WGS sequence"/>
</dbReference>
<organism evidence="2 3">
    <name type="scientific">Rubroshorea leprosula</name>
    <dbReference type="NCBI Taxonomy" id="152421"/>
    <lineage>
        <taxon>Eukaryota</taxon>
        <taxon>Viridiplantae</taxon>
        <taxon>Streptophyta</taxon>
        <taxon>Embryophyta</taxon>
        <taxon>Tracheophyta</taxon>
        <taxon>Spermatophyta</taxon>
        <taxon>Magnoliopsida</taxon>
        <taxon>eudicotyledons</taxon>
        <taxon>Gunneridae</taxon>
        <taxon>Pentapetalae</taxon>
        <taxon>rosids</taxon>
        <taxon>malvids</taxon>
        <taxon>Malvales</taxon>
        <taxon>Dipterocarpaceae</taxon>
        <taxon>Rubroshorea</taxon>
    </lineage>
</organism>
<evidence type="ECO:0000313" key="3">
    <source>
        <dbReference type="Proteomes" id="UP001054252"/>
    </source>
</evidence>